<dbReference type="AlphaFoldDB" id="C8W5R2"/>
<dbReference type="GO" id="GO:0030246">
    <property type="term" value="F:carbohydrate binding"/>
    <property type="evidence" value="ECO:0007669"/>
    <property type="project" value="InterPro"/>
</dbReference>
<organism evidence="1 2">
    <name type="scientific">Desulfofarcimen acetoxidans (strain ATCC 49208 / DSM 771 / KCTC 5769 / VKM B-1644 / 5575)</name>
    <name type="common">Desulfotomaculum acetoxidans</name>
    <dbReference type="NCBI Taxonomy" id="485916"/>
    <lineage>
        <taxon>Bacteria</taxon>
        <taxon>Bacillati</taxon>
        <taxon>Bacillota</taxon>
        <taxon>Clostridia</taxon>
        <taxon>Eubacteriales</taxon>
        <taxon>Peptococcaceae</taxon>
        <taxon>Desulfofarcimen</taxon>
    </lineage>
</organism>
<dbReference type="OrthoDB" id="1806154at2"/>
<evidence type="ECO:0008006" key="3">
    <source>
        <dbReference type="Google" id="ProtNLM"/>
    </source>
</evidence>
<accession>C8W5R2</accession>
<gene>
    <name evidence="1" type="ordered locus">Dtox_3331</name>
</gene>
<dbReference type="STRING" id="485916.Dtox_3331"/>
<dbReference type="InterPro" id="IPR013784">
    <property type="entry name" value="Carb-bd-like_fold"/>
</dbReference>
<dbReference type="EMBL" id="CP001720">
    <property type="protein sequence ID" value="ACV64062.1"/>
    <property type="molecule type" value="Genomic_DNA"/>
</dbReference>
<dbReference type="KEGG" id="dae:Dtox_3331"/>
<dbReference type="RefSeq" id="WP_015758752.1">
    <property type="nucleotide sequence ID" value="NC_013216.1"/>
</dbReference>
<protein>
    <recommendedName>
        <fullName evidence="3">Carboxypeptidase regulatory-like domain-containing protein</fullName>
    </recommendedName>
</protein>
<dbReference type="Proteomes" id="UP000002217">
    <property type="component" value="Chromosome"/>
</dbReference>
<sequence length="220" mass="24922">MTEDNAVRKIINKNINWSGVVTVPVLGWKPNIYARVEKLEPTIAWQKNVLQLNVDIKLFVVHDEENEQELNEHSDEKKIYTNIIQVSGYVNMHHNMTTKDIQYVNHKLIVEKAANRPGQVYVKGVVELEIGYIARATLMGAVKEFLTNSPIRDALISVQELEHGETMFTATTGSEGKYNFSDIKAGTFRVVASAEGYEPKDSIAVVMLHDKVDFVLHREV</sequence>
<dbReference type="SUPFAM" id="SSF49452">
    <property type="entry name" value="Starch-binding domain-like"/>
    <property type="match status" value="1"/>
</dbReference>
<dbReference type="HOGENOM" id="CLU_1254255_0_0_9"/>
<dbReference type="Pfam" id="PF13620">
    <property type="entry name" value="CarboxypepD_reg"/>
    <property type="match status" value="1"/>
</dbReference>
<evidence type="ECO:0000313" key="2">
    <source>
        <dbReference type="Proteomes" id="UP000002217"/>
    </source>
</evidence>
<keyword evidence="2" id="KW-1185">Reference proteome</keyword>
<proteinExistence type="predicted"/>
<reference evidence="1 2" key="1">
    <citation type="journal article" date="2009" name="Stand. Genomic Sci.">
        <title>Complete genome sequence of Desulfotomaculum acetoxidans type strain (5575).</title>
        <authorList>
            <person name="Spring S."/>
            <person name="Lapidus A."/>
            <person name="Schroder M."/>
            <person name="Gleim D."/>
            <person name="Sims D."/>
            <person name="Meincke L."/>
            <person name="Glavina Del Rio T."/>
            <person name="Tice H."/>
            <person name="Copeland A."/>
            <person name="Cheng J.F."/>
            <person name="Lucas S."/>
            <person name="Chen F."/>
            <person name="Nolan M."/>
            <person name="Bruce D."/>
            <person name="Goodwin L."/>
            <person name="Pitluck S."/>
            <person name="Ivanova N."/>
            <person name="Mavromatis K."/>
            <person name="Mikhailova N."/>
            <person name="Pati A."/>
            <person name="Chen A."/>
            <person name="Palaniappan K."/>
            <person name="Land M."/>
            <person name="Hauser L."/>
            <person name="Chang Y.J."/>
            <person name="Jeffries C.D."/>
            <person name="Chain P."/>
            <person name="Saunders E."/>
            <person name="Brettin T."/>
            <person name="Detter J.C."/>
            <person name="Goker M."/>
            <person name="Bristow J."/>
            <person name="Eisen J.A."/>
            <person name="Markowitz V."/>
            <person name="Hugenholtz P."/>
            <person name="Kyrpides N.C."/>
            <person name="Klenk H.P."/>
            <person name="Han C."/>
        </authorList>
    </citation>
    <scope>NUCLEOTIDE SEQUENCE [LARGE SCALE GENOMIC DNA]</scope>
    <source>
        <strain evidence="2">ATCC 49208 / DSM 771 / VKM B-1644</strain>
    </source>
</reference>
<name>C8W5R2_DESAS</name>
<evidence type="ECO:0000313" key="1">
    <source>
        <dbReference type="EMBL" id="ACV64062.1"/>
    </source>
</evidence>
<dbReference type="Gene3D" id="2.60.40.1120">
    <property type="entry name" value="Carboxypeptidase-like, regulatory domain"/>
    <property type="match status" value="1"/>
</dbReference>